<dbReference type="EMBL" id="JASCRZ010000005">
    <property type="protein sequence ID" value="MDI5895513.1"/>
    <property type="molecule type" value="Genomic_DNA"/>
</dbReference>
<keyword evidence="1" id="KW-1133">Transmembrane helix</keyword>
<reference evidence="2 3" key="1">
    <citation type="submission" date="2023-04" db="EMBL/GenBank/DDBJ databases">
        <title>Two novel species of Flavobacterium.</title>
        <authorList>
            <person name="Liu Q."/>
            <person name="Xin Y.-H."/>
        </authorList>
    </citation>
    <scope>NUCLEOTIDE SEQUENCE [LARGE SCALE GENOMIC DNA]</scope>
    <source>
        <strain evidence="2 3">LB1P51</strain>
    </source>
</reference>
<evidence type="ECO:0000313" key="3">
    <source>
        <dbReference type="Proteomes" id="UP001243403"/>
    </source>
</evidence>
<sequence>MFDLELYIYGILPMIIGLLILLKSIQISFDKKTIFNWIMLSIIVLSSVLAEYILGVITFTNAWPTYTPHILLSLNLILLSAQILIKKKTQSVIK</sequence>
<feature type="transmembrane region" description="Helical" evidence="1">
    <location>
        <begin position="6"/>
        <end position="22"/>
    </location>
</feature>
<keyword evidence="1" id="KW-0812">Transmembrane</keyword>
<proteinExistence type="predicted"/>
<accession>A0ABT6VB86</accession>
<protein>
    <submittedName>
        <fullName evidence="2">Uncharacterized protein</fullName>
    </submittedName>
</protein>
<name>A0ABT6VB86_9FLAO</name>
<keyword evidence="3" id="KW-1185">Reference proteome</keyword>
<feature type="transmembrane region" description="Helical" evidence="1">
    <location>
        <begin position="34"/>
        <end position="54"/>
    </location>
</feature>
<dbReference type="RefSeq" id="WP_282711558.1">
    <property type="nucleotide sequence ID" value="NZ_JASCRZ010000005.1"/>
</dbReference>
<evidence type="ECO:0000313" key="2">
    <source>
        <dbReference type="EMBL" id="MDI5895513.1"/>
    </source>
</evidence>
<dbReference type="Proteomes" id="UP001243403">
    <property type="component" value="Unassembled WGS sequence"/>
</dbReference>
<feature type="transmembrane region" description="Helical" evidence="1">
    <location>
        <begin position="66"/>
        <end position="85"/>
    </location>
</feature>
<keyword evidence="1" id="KW-0472">Membrane</keyword>
<gene>
    <name evidence="2" type="ORF">QLS65_11480</name>
</gene>
<organism evidence="2 3">
    <name type="scientific">Flavobacterium algoritolerans</name>
    <dbReference type="NCBI Taxonomy" id="3041254"/>
    <lineage>
        <taxon>Bacteria</taxon>
        <taxon>Pseudomonadati</taxon>
        <taxon>Bacteroidota</taxon>
        <taxon>Flavobacteriia</taxon>
        <taxon>Flavobacteriales</taxon>
        <taxon>Flavobacteriaceae</taxon>
        <taxon>Flavobacterium</taxon>
    </lineage>
</organism>
<evidence type="ECO:0000256" key="1">
    <source>
        <dbReference type="SAM" id="Phobius"/>
    </source>
</evidence>
<comment type="caution">
    <text evidence="2">The sequence shown here is derived from an EMBL/GenBank/DDBJ whole genome shotgun (WGS) entry which is preliminary data.</text>
</comment>